<feature type="transmembrane region" description="Helical" evidence="1">
    <location>
        <begin position="61"/>
        <end position="82"/>
    </location>
</feature>
<organism evidence="3 4">
    <name type="scientific">Marivibrio halodurans</name>
    <dbReference type="NCBI Taxonomy" id="2039722"/>
    <lineage>
        <taxon>Bacteria</taxon>
        <taxon>Pseudomonadati</taxon>
        <taxon>Pseudomonadota</taxon>
        <taxon>Alphaproteobacteria</taxon>
        <taxon>Rhodospirillales</taxon>
        <taxon>Rhodospirillaceae</taxon>
        <taxon>Marivibrio</taxon>
    </lineage>
</organism>
<keyword evidence="4" id="KW-1185">Reference proteome</keyword>
<dbReference type="Pfam" id="PF20061">
    <property type="entry name" value="DUF6460"/>
    <property type="match status" value="1"/>
</dbReference>
<keyword evidence="1" id="KW-0472">Membrane</keyword>
<dbReference type="Proteomes" id="UP000672602">
    <property type="component" value="Unassembled WGS sequence"/>
</dbReference>
<dbReference type="RefSeq" id="WP_210683051.1">
    <property type="nucleotide sequence ID" value="NZ_JAGMWN010000008.1"/>
</dbReference>
<keyword evidence="1" id="KW-1133">Transmembrane helix</keyword>
<sequence>MAIQAPTPSDVLKTVLKLALASLVVGLVLRWLDITPEDIFANFGDTVLAIFTKATEFVEWGAGYIVIGAVIVVPLWLIVTLVNAMSGRRRRD</sequence>
<dbReference type="AlphaFoldDB" id="A0A8J7S499"/>
<accession>A0A8J7S499</accession>
<protein>
    <recommendedName>
        <fullName evidence="2">DUF6460 domain-containing protein</fullName>
    </recommendedName>
</protein>
<evidence type="ECO:0000313" key="3">
    <source>
        <dbReference type="EMBL" id="MBP5858464.1"/>
    </source>
</evidence>
<proteinExistence type="predicted"/>
<dbReference type="EMBL" id="JAGMWN010000008">
    <property type="protein sequence ID" value="MBP5858464.1"/>
    <property type="molecule type" value="Genomic_DNA"/>
</dbReference>
<keyword evidence="1" id="KW-0812">Transmembrane</keyword>
<evidence type="ECO:0000256" key="1">
    <source>
        <dbReference type="SAM" id="Phobius"/>
    </source>
</evidence>
<feature type="domain" description="DUF6460" evidence="2">
    <location>
        <begin position="56"/>
        <end position="84"/>
    </location>
</feature>
<dbReference type="InterPro" id="IPR045594">
    <property type="entry name" value="DUF6460"/>
</dbReference>
<evidence type="ECO:0000313" key="4">
    <source>
        <dbReference type="Proteomes" id="UP000672602"/>
    </source>
</evidence>
<feature type="transmembrane region" description="Helical" evidence="1">
    <location>
        <begin position="12"/>
        <end position="32"/>
    </location>
</feature>
<evidence type="ECO:0000259" key="2">
    <source>
        <dbReference type="Pfam" id="PF20061"/>
    </source>
</evidence>
<reference evidence="3" key="1">
    <citation type="submission" date="2021-04" db="EMBL/GenBank/DDBJ databases">
        <authorList>
            <person name="Zhang D.-C."/>
        </authorList>
    </citation>
    <scope>NUCLEOTIDE SEQUENCE</scope>
    <source>
        <strain evidence="3">CGMCC 1.15697</strain>
    </source>
</reference>
<name>A0A8J7S499_9PROT</name>
<gene>
    <name evidence="3" type="ORF">KAJ83_15695</name>
</gene>
<comment type="caution">
    <text evidence="3">The sequence shown here is derived from an EMBL/GenBank/DDBJ whole genome shotgun (WGS) entry which is preliminary data.</text>
</comment>